<dbReference type="AlphaFoldDB" id="A0A543ARN4"/>
<dbReference type="InParanoid" id="A0A543ARN4"/>
<evidence type="ECO:0000256" key="1">
    <source>
        <dbReference type="SAM" id="MobiDB-lite"/>
    </source>
</evidence>
<sequence length="160" mass="16619">MYRSLVASTIRSGICGAGSVLSHPLEAAQSRTNCLSNDGWAPPGRQPSIGQKRDESEVNSSSANTSRPAESVPNSTFVSAMMMPRSAANAAPRRYSLNVRSRNCSAVSAPNRSTTPWKLIGSSCSPTGALVEGVKTGSGNRSPSRSPGGNATPDTAPSRR</sequence>
<protein>
    <submittedName>
        <fullName evidence="2">Uncharacterized protein</fullName>
    </submittedName>
</protein>
<feature type="compositionally biased region" description="Low complexity" evidence="1">
    <location>
        <begin position="137"/>
        <end position="150"/>
    </location>
</feature>
<dbReference type="EMBL" id="VFOW01000001">
    <property type="protein sequence ID" value="TQL75196.1"/>
    <property type="molecule type" value="Genomic_DNA"/>
</dbReference>
<feature type="compositionally biased region" description="Polar residues" evidence="1">
    <location>
        <begin position="58"/>
        <end position="78"/>
    </location>
</feature>
<evidence type="ECO:0000313" key="3">
    <source>
        <dbReference type="Proteomes" id="UP000317043"/>
    </source>
</evidence>
<gene>
    <name evidence="2" type="ORF">FB566_0693</name>
</gene>
<name>A0A543ARN4_9ACTN</name>
<accession>A0A543ARN4</accession>
<proteinExistence type="predicted"/>
<organism evidence="2 3">
    <name type="scientific">Stackebrandtia endophytica</name>
    <dbReference type="NCBI Taxonomy" id="1496996"/>
    <lineage>
        <taxon>Bacteria</taxon>
        <taxon>Bacillati</taxon>
        <taxon>Actinomycetota</taxon>
        <taxon>Actinomycetes</taxon>
        <taxon>Glycomycetales</taxon>
        <taxon>Glycomycetaceae</taxon>
        <taxon>Stackebrandtia</taxon>
    </lineage>
</organism>
<reference evidence="2 3" key="1">
    <citation type="submission" date="2019-06" db="EMBL/GenBank/DDBJ databases">
        <title>Sequencing the genomes of 1000 actinobacteria strains.</title>
        <authorList>
            <person name="Klenk H.-P."/>
        </authorList>
    </citation>
    <scope>NUCLEOTIDE SEQUENCE [LARGE SCALE GENOMIC DNA]</scope>
    <source>
        <strain evidence="2 3">DSM 45928</strain>
    </source>
</reference>
<evidence type="ECO:0000313" key="2">
    <source>
        <dbReference type="EMBL" id="TQL75196.1"/>
    </source>
</evidence>
<comment type="caution">
    <text evidence="2">The sequence shown here is derived from an EMBL/GenBank/DDBJ whole genome shotgun (WGS) entry which is preliminary data.</text>
</comment>
<keyword evidence="3" id="KW-1185">Reference proteome</keyword>
<feature type="region of interest" description="Disordered" evidence="1">
    <location>
        <begin position="102"/>
        <end position="160"/>
    </location>
</feature>
<feature type="region of interest" description="Disordered" evidence="1">
    <location>
        <begin position="35"/>
        <end position="78"/>
    </location>
</feature>
<feature type="compositionally biased region" description="Polar residues" evidence="1">
    <location>
        <begin position="102"/>
        <end position="126"/>
    </location>
</feature>
<dbReference type="Proteomes" id="UP000317043">
    <property type="component" value="Unassembled WGS sequence"/>
</dbReference>